<organism evidence="2 3">
    <name type="scientific">Streptomyces sannanensis</name>
    <dbReference type="NCBI Taxonomy" id="285536"/>
    <lineage>
        <taxon>Bacteria</taxon>
        <taxon>Bacillati</taxon>
        <taxon>Actinomycetota</taxon>
        <taxon>Actinomycetes</taxon>
        <taxon>Kitasatosporales</taxon>
        <taxon>Streptomycetaceae</taxon>
        <taxon>Streptomyces</taxon>
    </lineage>
</organism>
<comment type="caution">
    <text evidence="2">The sequence shown here is derived from an EMBL/GenBank/DDBJ whole genome shotgun (WGS) entry which is preliminary data.</text>
</comment>
<dbReference type="Proteomes" id="UP001499990">
    <property type="component" value="Unassembled WGS sequence"/>
</dbReference>
<feature type="transmembrane region" description="Helical" evidence="1">
    <location>
        <begin position="45"/>
        <end position="66"/>
    </location>
</feature>
<keyword evidence="1" id="KW-1133">Transmembrane helix</keyword>
<evidence type="ECO:0000256" key="1">
    <source>
        <dbReference type="SAM" id="Phobius"/>
    </source>
</evidence>
<dbReference type="RefSeq" id="WP_345036096.1">
    <property type="nucleotide sequence ID" value="NZ_BAAAYL010000001.1"/>
</dbReference>
<sequence>MTGAVRGVLAGVLLVLSGFVVLFSWTGLNEVTSPESFPGIRDNHAPIVVIMLGIGLLPPAAALWLVRRLGRAGRAMALCGAVAVLALTAPIVSDVAPMLHCWEADGIAQQPDGSYKCYDRSWF</sequence>
<proteinExistence type="predicted"/>
<feature type="transmembrane region" description="Helical" evidence="1">
    <location>
        <begin position="7"/>
        <end position="25"/>
    </location>
</feature>
<gene>
    <name evidence="2" type="ORF">GCM10020367_21730</name>
</gene>
<reference evidence="3" key="1">
    <citation type="journal article" date="2019" name="Int. J. Syst. Evol. Microbiol.">
        <title>The Global Catalogue of Microorganisms (GCM) 10K type strain sequencing project: providing services to taxonomists for standard genome sequencing and annotation.</title>
        <authorList>
            <consortium name="The Broad Institute Genomics Platform"/>
            <consortium name="The Broad Institute Genome Sequencing Center for Infectious Disease"/>
            <person name="Wu L."/>
            <person name="Ma J."/>
        </authorList>
    </citation>
    <scope>NUCLEOTIDE SEQUENCE [LARGE SCALE GENOMIC DNA]</scope>
    <source>
        <strain evidence="3">JCM 9651</strain>
    </source>
</reference>
<name>A0ABP6S990_9ACTN</name>
<evidence type="ECO:0008006" key="4">
    <source>
        <dbReference type="Google" id="ProtNLM"/>
    </source>
</evidence>
<feature type="transmembrane region" description="Helical" evidence="1">
    <location>
        <begin position="75"/>
        <end position="93"/>
    </location>
</feature>
<evidence type="ECO:0000313" key="2">
    <source>
        <dbReference type="EMBL" id="GAA3371362.1"/>
    </source>
</evidence>
<evidence type="ECO:0000313" key="3">
    <source>
        <dbReference type="Proteomes" id="UP001499990"/>
    </source>
</evidence>
<dbReference type="EMBL" id="BAAAYL010000001">
    <property type="protein sequence ID" value="GAA3371362.1"/>
    <property type="molecule type" value="Genomic_DNA"/>
</dbReference>
<keyword evidence="1" id="KW-0472">Membrane</keyword>
<accession>A0ABP6S990</accession>
<keyword evidence="3" id="KW-1185">Reference proteome</keyword>
<keyword evidence="1" id="KW-0812">Transmembrane</keyword>
<protein>
    <recommendedName>
        <fullName evidence="4">DUF998 domain-containing protein</fullName>
    </recommendedName>
</protein>